<gene>
    <name evidence="1" type="ORF">OSB04_002110</name>
</gene>
<evidence type="ECO:0000313" key="2">
    <source>
        <dbReference type="Proteomes" id="UP001172457"/>
    </source>
</evidence>
<comment type="caution">
    <text evidence="1">The sequence shown here is derived from an EMBL/GenBank/DDBJ whole genome shotgun (WGS) entry which is preliminary data.</text>
</comment>
<dbReference type="AlphaFoldDB" id="A0AA38TSP1"/>
<dbReference type="Proteomes" id="UP001172457">
    <property type="component" value="Chromosome 1"/>
</dbReference>
<sequence>MENHCMKDKHMKNTMRTLLDKKMYNTKYITVGMIKVATIRRIFLGIKTSIEKSNKYFRISVFLKWHRNCMVIQKKTNCSIFNYQGRIHSNNIMCMLGDMVENVA</sequence>
<organism evidence="1 2">
    <name type="scientific">Centaurea solstitialis</name>
    <name type="common">yellow star-thistle</name>
    <dbReference type="NCBI Taxonomy" id="347529"/>
    <lineage>
        <taxon>Eukaryota</taxon>
        <taxon>Viridiplantae</taxon>
        <taxon>Streptophyta</taxon>
        <taxon>Embryophyta</taxon>
        <taxon>Tracheophyta</taxon>
        <taxon>Spermatophyta</taxon>
        <taxon>Magnoliopsida</taxon>
        <taxon>eudicotyledons</taxon>
        <taxon>Gunneridae</taxon>
        <taxon>Pentapetalae</taxon>
        <taxon>asterids</taxon>
        <taxon>campanulids</taxon>
        <taxon>Asterales</taxon>
        <taxon>Asteraceae</taxon>
        <taxon>Carduoideae</taxon>
        <taxon>Cardueae</taxon>
        <taxon>Centaureinae</taxon>
        <taxon>Centaurea</taxon>
    </lineage>
</organism>
<name>A0AA38TSP1_9ASTR</name>
<accession>A0AA38TSP1</accession>
<evidence type="ECO:0000313" key="1">
    <source>
        <dbReference type="EMBL" id="KAJ9566144.1"/>
    </source>
</evidence>
<dbReference type="EMBL" id="JARYMX010000001">
    <property type="protein sequence ID" value="KAJ9566144.1"/>
    <property type="molecule type" value="Genomic_DNA"/>
</dbReference>
<reference evidence="1" key="1">
    <citation type="submission" date="2023-03" db="EMBL/GenBank/DDBJ databases">
        <title>Chromosome-scale reference genome and RAD-based genetic map of yellow starthistle (Centaurea solstitialis) reveal putative structural variation and QTLs associated with invader traits.</title>
        <authorList>
            <person name="Reatini B."/>
            <person name="Cang F.A."/>
            <person name="Jiang Q."/>
            <person name="Mckibben M.T.W."/>
            <person name="Barker M.S."/>
            <person name="Rieseberg L.H."/>
            <person name="Dlugosch K.M."/>
        </authorList>
    </citation>
    <scope>NUCLEOTIDE SEQUENCE</scope>
    <source>
        <strain evidence="1">CAN-66</strain>
        <tissue evidence="1">Leaf</tissue>
    </source>
</reference>
<protein>
    <submittedName>
        <fullName evidence="1">Uncharacterized protein</fullName>
    </submittedName>
</protein>
<keyword evidence="2" id="KW-1185">Reference proteome</keyword>
<proteinExistence type="predicted"/>